<feature type="compositionally biased region" description="Acidic residues" evidence="1">
    <location>
        <begin position="103"/>
        <end position="114"/>
    </location>
</feature>
<dbReference type="Proteomes" id="UP000070412">
    <property type="component" value="Unassembled WGS sequence"/>
</dbReference>
<evidence type="ECO:0000313" key="2">
    <source>
        <dbReference type="EMBL" id="KAF7490925.1"/>
    </source>
</evidence>
<proteinExistence type="predicted"/>
<gene>
    <name evidence="2" type="ORF">SSS_7420</name>
</gene>
<reference evidence="2" key="2">
    <citation type="submission" date="2020-01" db="EMBL/GenBank/DDBJ databases">
        <authorList>
            <person name="Korhonen P.K.K."/>
            <person name="Guangxu M.G."/>
            <person name="Wang T.W."/>
            <person name="Stroehlein A.J.S."/>
            <person name="Young N.D."/>
            <person name="Ang C.-S.A."/>
            <person name="Fernando D.W.F."/>
            <person name="Lu H.L."/>
            <person name="Taylor S.T."/>
            <person name="Ehtesham M.E.M."/>
            <person name="Najaraj S.H.N."/>
            <person name="Harsha G.H.G."/>
            <person name="Madugundu A.M."/>
            <person name="Renuse S.R."/>
            <person name="Holt D.H."/>
            <person name="Pandey A.P."/>
            <person name="Papenfuss A.P."/>
            <person name="Gasser R.B.G."/>
            <person name="Fischer K.F."/>
        </authorList>
    </citation>
    <scope>NUCLEOTIDE SEQUENCE</scope>
    <source>
        <strain evidence="2">SSS_KF_BRIS2020</strain>
    </source>
</reference>
<feature type="region of interest" description="Disordered" evidence="1">
    <location>
        <begin position="91"/>
        <end position="118"/>
    </location>
</feature>
<evidence type="ECO:0000256" key="1">
    <source>
        <dbReference type="SAM" id="MobiDB-lite"/>
    </source>
</evidence>
<dbReference type="EnsemblMetazoa" id="SSS_7420s_mrna">
    <property type="protein sequence ID" value="KAF7490925.1"/>
    <property type="gene ID" value="SSS_7420"/>
</dbReference>
<protein>
    <submittedName>
        <fullName evidence="2 3">Uncharacterized protein</fullName>
    </submittedName>
</protein>
<evidence type="ECO:0000313" key="4">
    <source>
        <dbReference type="Proteomes" id="UP000070412"/>
    </source>
</evidence>
<dbReference type="AlphaFoldDB" id="A0A834R774"/>
<organism evidence="2">
    <name type="scientific">Sarcoptes scabiei</name>
    <name type="common">Itch mite</name>
    <name type="synonym">Acarus scabiei</name>
    <dbReference type="NCBI Taxonomy" id="52283"/>
    <lineage>
        <taxon>Eukaryota</taxon>
        <taxon>Metazoa</taxon>
        <taxon>Ecdysozoa</taxon>
        <taxon>Arthropoda</taxon>
        <taxon>Chelicerata</taxon>
        <taxon>Arachnida</taxon>
        <taxon>Acari</taxon>
        <taxon>Acariformes</taxon>
        <taxon>Sarcoptiformes</taxon>
        <taxon>Astigmata</taxon>
        <taxon>Psoroptidia</taxon>
        <taxon>Sarcoptoidea</taxon>
        <taxon>Sarcoptidae</taxon>
        <taxon>Sarcoptinae</taxon>
        <taxon>Sarcoptes</taxon>
    </lineage>
</organism>
<dbReference type="OrthoDB" id="6508285at2759"/>
<reference evidence="3" key="3">
    <citation type="submission" date="2022-06" db="UniProtKB">
        <authorList>
            <consortium name="EnsemblMetazoa"/>
        </authorList>
    </citation>
    <scope>IDENTIFICATION</scope>
</reference>
<reference evidence="4" key="1">
    <citation type="journal article" date="2020" name="PLoS Negl. Trop. Dis.">
        <title>High-quality nuclear genome for Sarcoptes scabiei-A critical resource for a neglected parasite.</title>
        <authorList>
            <person name="Korhonen P.K."/>
            <person name="Gasser R.B."/>
            <person name="Ma G."/>
            <person name="Wang T."/>
            <person name="Stroehlein A.J."/>
            <person name="Young N.D."/>
            <person name="Ang C.S."/>
            <person name="Fernando D.D."/>
            <person name="Lu H.C."/>
            <person name="Taylor S."/>
            <person name="Reynolds S.L."/>
            <person name="Mofiz E."/>
            <person name="Najaraj S.H."/>
            <person name="Gowda H."/>
            <person name="Madugundu A."/>
            <person name="Renuse S."/>
            <person name="Holt D."/>
            <person name="Pandey A."/>
            <person name="Papenfuss A.T."/>
            <person name="Fischer K."/>
        </authorList>
    </citation>
    <scope>NUCLEOTIDE SEQUENCE [LARGE SCALE GENOMIC DNA]</scope>
</reference>
<evidence type="ECO:0000313" key="3">
    <source>
        <dbReference type="EnsemblMetazoa" id="KAF7490925.1"/>
    </source>
</evidence>
<name>A0A834R774_SARSC</name>
<dbReference type="EMBL" id="WVUK01000062">
    <property type="protein sequence ID" value="KAF7490925.1"/>
    <property type="molecule type" value="Genomic_DNA"/>
</dbReference>
<sequence>MIMEISLRDLYEPINDLEITSKNYDGQRVFNGDGEREREDEFEIIDQADRKENELGILLRQNLEEWFNPEAELVDSSKVADDLRHVRLLSISHADDQQGQEDNINDDAVNDDEGETRNNFRYYQNRRNDKNLY</sequence>
<keyword evidence="4" id="KW-1185">Reference proteome</keyword>
<accession>A0A834R774</accession>